<keyword evidence="2" id="KW-1185">Reference proteome</keyword>
<comment type="caution">
    <text evidence="1">The sequence shown here is derived from an EMBL/GenBank/DDBJ whole genome shotgun (WGS) entry which is preliminary data.</text>
</comment>
<evidence type="ECO:0000313" key="1">
    <source>
        <dbReference type="EMBL" id="KAJ2889373.1"/>
    </source>
</evidence>
<name>A0ACC1LWY0_9FUNG</name>
<proteinExistence type="predicted"/>
<feature type="non-terminal residue" evidence="1">
    <location>
        <position position="268"/>
    </location>
</feature>
<dbReference type="EMBL" id="JANBVB010001871">
    <property type="protein sequence ID" value="KAJ2889373.1"/>
    <property type="molecule type" value="Genomic_DNA"/>
</dbReference>
<sequence length="268" mass="28144">MDLIPPAQGSSPRFVKRSAHMSEQSRYDAVGYPKSTRVPRKQQSLATLRSVPTQQKQQQQEPRLMGFEMRVISTHSGKAVVHAPILADSPLPPVVVAPPSAAELRYNAQRALISTTAVLRNATSGGASAAAKTEGHATIGVRVGGSNSGGGGGGGRRARRVTRTMSDRMSPTSSEGFHISMQFASEDERPVAAKGLEQGRVSSSSMLEMWGISAMRGADTAAAADAAASEEESEGLGECDRGEGPSTADTTTMVSFMETKVTLGLEGR</sequence>
<evidence type="ECO:0000313" key="2">
    <source>
        <dbReference type="Proteomes" id="UP001139981"/>
    </source>
</evidence>
<reference evidence="1" key="1">
    <citation type="submission" date="2022-07" db="EMBL/GenBank/DDBJ databases">
        <title>Phylogenomic reconstructions and comparative analyses of Kickxellomycotina fungi.</title>
        <authorList>
            <person name="Reynolds N.K."/>
            <person name="Stajich J.E."/>
            <person name="Barry K."/>
            <person name="Grigoriev I.V."/>
            <person name="Crous P."/>
            <person name="Smith M.E."/>
        </authorList>
    </citation>
    <scope>NUCLEOTIDE SEQUENCE</scope>
    <source>
        <strain evidence="1">CBS 190363</strain>
    </source>
</reference>
<dbReference type="Proteomes" id="UP001139981">
    <property type="component" value="Unassembled WGS sequence"/>
</dbReference>
<accession>A0ACC1LWY0</accession>
<organism evidence="1 2">
    <name type="scientific">Coemansia aciculifera</name>
    <dbReference type="NCBI Taxonomy" id="417176"/>
    <lineage>
        <taxon>Eukaryota</taxon>
        <taxon>Fungi</taxon>
        <taxon>Fungi incertae sedis</taxon>
        <taxon>Zoopagomycota</taxon>
        <taxon>Kickxellomycotina</taxon>
        <taxon>Kickxellomycetes</taxon>
        <taxon>Kickxellales</taxon>
        <taxon>Kickxellaceae</taxon>
        <taxon>Coemansia</taxon>
    </lineage>
</organism>
<protein>
    <submittedName>
        <fullName evidence="1">Uncharacterized protein</fullName>
    </submittedName>
</protein>
<gene>
    <name evidence="1" type="ORF">IWW38_004753</name>
</gene>